<feature type="compositionally biased region" description="Polar residues" evidence="13">
    <location>
        <begin position="477"/>
        <end position="491"/>
    </location>
</feature>
<feature type="compositionally biased region" description="Acidic residues" evidence="13">
    <location>
        <begin position="772"/>
        <end position="785"/>
    </location>
</feature>
<reference evidence="15 16" key="1">
    <citation type="submission" date="2016-10" db="EMBL/GenBank/DDBJ databases">
        <authorList>
            <person name="de Groot N.N."/>
        </authorList>
    </citation>
    <scope>NUCLEOTIDE SEQUENCE [LARGE SCALE GENOMIC DNA]</scope>
    <source>
        <strain evidence="15 16">CGMCC 1.5337</strain>
    </source>
</reference>
<evidence type="ECO:0000313" key="16">
    <source>
        <dbReference type="Proteomes" id="UP000198518"/>
    </source>
</evidence>
<dbReference type="OrthoDB" id="325633at2157"/>
<evidence type="ECO:0000256" key="8">
    <source>
        <dbReference type="ARBA" id="ARBA00022692"/>
    </source>
</evidence>
<evidence type="ECO:0000256" key="3">
    <source>
        <dbReference type="ARBA" id="ARBA00009327"/>
    </source>
</evidence>
<feature type="compositionally biased region" description="Polar residues" evidence="13">
    <location>
        <begin position="116"/>
        <end position="125"/>
    </location>
</feature>
<keyword evidence="6" id="KW-0964">Secreted</keyword>
<evidence type="ECO:0000313" key="15">
    <source>
        <dbReference type="EMBL" id="SEW10570.1"/>
    </source>
</evidence>
<dbReference type="RefSeq" id="WP_089668696.1">
    <property type="nucleotide sequence ID" value="NZ_FOJA01000001.1"/>
</dbReference>
<evidence type="ECO:0000256" key="12">
    <source>
        <dbReference type="ARBA" id="ARBA00023180"/>
    </source>
</evidence>
<evidence type="ECO:0000256" key="1">
    <source>
        <dbReference type="ARBA" id="ARBA00004236"/>
    </source>
</evidence>
<keyword evidence="12" id="KW-0325">Glycoprotein</keyword>
<organism evidence="15 16">
    <name type="scientific">Halobacterium jilantaiense</name>
    <dbReference type="NCBI Taxonomy" id="355548"/>
    <lineage>
        <taxon>Archaea</taxon>
        <taxon>Methanobacteriati</taxon>
        <taxon>Methanobacteriota</taxon>
        <taxon>Stenosarchaea group</taxon>
        <taxon>Halobacteria</taxon>
        <taxon>Halobacteriales</taxon>
        <taxon>Halobacteriaceae</taxon>
        <taxon>Halobacterium</taxon>
    </lineage>
</organism>
<keyword evidence="9" id="KW-0732">Signal</keyword>
<sequence length="841" mass="88304">MTSNTDKLRAVFLTALMIGSVFAAGVAFTGGAAADATGVSATTVDREAGDTTTDVTVNYGAGNDSVAYVISADTSYDSGTDLYASSDSADGTSTTFSGVDVSSLDAGTYNVYAVANNTTSPTSEPAASEPTDGDDLTSWSNTDNTFDIQSPSDDTSFNDGGIVFQGQTASYDAEAADGDFGSQNGYTLYERTDSSTGAPVRELNEDSGWVNATTSGLDTGTTYFISNNGQNPSNADINFTIREQNFDVAFDGDETANDDTDIDVTFESTNRQNVRYNVTITSENLDDSELEEIFDDLSEDNSDFIASDIDVNDDDDDEDDGIALKLPSGGDVTAGANFSTIDAGEYEFSFEVSDTTASDTETLNVTEAAEANTEFIDVESVARGDVSTFNVSLTGTKTATLTIGTPSQGYQANVTVQDGNGDGYVAFDANTYKMAGKSINSNADLEPAFSVVNDDDSIEDVELANGQNIESPLDNGNYRTTVRSGPDANNTADDKSRLSITDNTGISGQNIWTAPGAIDKTEDVLDAATQDSSIVKGDYIVHEIQAQGIFGILADADSDLGAVISNGDLDLSTVQTDDSTQLNRNQKEINYSSGTTYETVSDAENNTLYIAVSTDNLNVTRNGDKVTDNPIDFGNDVFNTTVTLTESSDLVDENVSQSAEFSAEEIDHGLNQDTYNLTNAENQTITGYSNAAEGTDYNILVESTNTEGDGFIEPTNPATVDADGELSAEIDLSDASVGDEFEVVLEDPDADTADDASGTIVEEAPTQPTDSTTDEPTDTTTDEPTDTTTAEPTDTTTAESTTMEATDTTEDTDSSGGDIPGFTTGIALVAILGAALLALRE</sequence>
<feature type="compositionally biased region" description="Polar residues" evidence="13">
    <location>
        <begin position="137"/>
        <end position="158"/>
    </location>
</feature>
<keyword evidence="4" id="KW-1003">Cell membrane</keyword>
<feature type="region of interest" description="Disordered" evidence="13">
    <location>
        <begin position="116"/>
        <end position="161"/>
    </location>
</feature>
<dbReference type="GO" id="GO:0030115">
    <property type="term" value="C:S-layer"/>
    <property type="evidence" value="ECO:0007669"/>
    <property type="project" value="UniProtKB-SubCell"/>
</dbReference>
<dbReference type="InterPro" id="IPR026452">
    <property type="entry name" value="Surf_glycop_sig_pep"/>
</dbReference>
<dbReference type="Pfam" id="PF25162">
    <property type="entry name" value="DUF7827"/>
    <property type="match status" value="1"/>
</dbReference>
<evidence type="ECO:0000256" key="9">
    <source>
        <dbReference type="ARBA" id="ARBA00022729"/>
    </source>
</evidence>
<evidence type="ECO:0000256" key="11">
    <source>
        <dbReference type="ARBA" id="ARBA00023136"/>
    </source>
</evidence>
<name>A0A1I0P8H1_9EURY</name>
<evidence type="ECO:0000256" key="2">
    <source>
        <dbReference type="ARBA" id="ARBA00004237"/>
    </source>
</evidence>
<keyword evidence="10" id="KW-1133">Transmembrane helix</keyword>
<evidence type="ECO:0000256" key="13">
    <source>
        <dbReference type="SAM" id="MobiDB-lite"/>
    </source>
</evidence>
<dbReference type="InterPro" id="IPR057149">
    <property type="entry name" value="DUF7827"/>
</dbReference>
<dbReference type="InterPro" id="IPR026371">
    <property type="entry name" value="PGF_CTERM"/>
</dbReference>
<feature type="compositionally biased region" description="Low complexity" evidence="13">
    <location>
        <begin position="786"/>
        <end position="806"/>
    </location>
</feature>
<dbReference type="GO" id="GO:0005886">
    <property type="term" value="C:plasma membrane"/>
    <property type="evidence" value="ECO:0007669"/>
    <property type="project" value="UniProtKB-SubCell"/>
</dbReference>
<keyword evidence="7" id="KW-0701">S-layer</keyword>
<accession>A0A1I0P8H1</accession>
<evidence type="ECO:0000259" key="14">
    <source>
        <dbReference type="Pfam" id="PF25162"/>
    </source>
</evidence>
<evidence type="ECO:0000256" key="7">
    <source>
        <dbReference type="ARBA" id="ARBA00022601"/>
    </source>
</evidence>
<keyword evidence="8" id="KW-0812">Transmembrane</keyword>
<evidence type="ECO:0000256" key="6">
    <source>
        <dbReference type="ARBA" id="ARBA00022525"/>
    </source>
</evidence>
<dbReference type="NCBIfam" id="NF045517">
    <property type="entry name" value="halo_surf_dom"/>
    <property type="match status" value="1"/>
</dbReference>
<keyword evidence="11" id="KW-0472">Membrane</keyword>
<feature type="region of interest" description="Disordered" evidence="13">
    <location>
        <begin position="750"/>
        <end position="822"/>
    </location>
</feature>
<keyword evidence="16" id="KW-1185">Reference proteome</keyword>
<dbReference type="EMBL" id="FOJA01000001">
    <property type="protein sequence ID" value="SEW10570.1"/>
    <property type="molecule type" value="Genomic_DNA"/>
</dbReference>
<evidence type="ECO:0000256" key="5">
    <source>
        <dbReference type="ARBA" id="ARBA00022512"/>
    </source>
</evidence>
<proteinExistence type="inferred from homology"/>
<feature type="region of interest" description="Disordered" evidence="13">
    <location>
        <begin position="470"/>
        <end position="496"/>
    </location>
</feature>
<keyword evidence="5" id="KW-0134">Cell wall</keyword>
<dbReference type="Proteomes" id="UP000198518">
    <property type="component" value="Unassembled WGS sequence"/>
</dbReference>
<dbReference type="AlphaFoldDB" id="A0A1I0P8H1"/>
<comment type="subcellular location">
    <subcellularLocation>
        <location evidence="1">Cell membrane</location>
    </subcellularLocation>
    <subcellularLocation>
        <location evidence="2">Secreted</location>
        <location evidence="2">Cell wall</location>
        <location evidence="2">S-layer</location>
    </subcellularLocation>
</comment>
<feature type="domain" description="DUF7827" evidence="14">
    <location>
        <begin position="365"/>
        <end position="485"/>
    </location>
</feature>
<dbReference type="NCBIfam" id="TIGR04126">
    <property type="entry name" value="PGF_CTERM"/>
    <property type="match status" value="1"/>
</dbReference>
<comment type="similarity">
    <text evidence="3">Belongs to the halobacterial S-layer protein family.</text>
</comment>
<evidence type="ECO:0000256" key="4">
    <source>
        <dbReference type="ARBA" id="ARBA00022475"/>
    </source>
</evidence>
<evidence type="ECO:0000256" key="10">
    <source>
        <dbReference type="ARBA" id="ARBA00022989"/>
    </source>
</evidence>
<protein>
    <submittedName>
        <fullName evidence="15">PGF-CTERM protein/surface glycoprotein</fullName>
    </submittedName>
</protein>
<dbReference type="NCBIfam" id="TIGR04207">
    <property type="entry name" value="halo_sig_pep"/>
    <property type="match status" value="1"/>
</dbReference>
<gene>
    <name evidence="15" type="ORF">SAMN04487945_1481</name>
</gene>